<dbReference type="PROSITE" id="PS50110">
    <property type="entry name" value="RESPONSE_REGULATORY"/>
    <property type="match status" value="1"/>
</dbReference>
<feature type="domain" description="Response regulatory" evidence="7">
    <location>
        <begin position="3"/>
        <end position="117"/>
    </location>
</feature>
<dbReference type="SUPFAM" id="SSF46894">
    <property type="entry name" value="C-terminal effector domain of the bipartite response regulators"/>
    <property type="match status" value="1"/>
</dbReference>
<dbReference type="Pfam" id="PF00196">
    <property type="entry name" value="GerE"/>
    <property type="match status" value="1"/>
</dbReference>
<dbReference type="InterPro" id="IPR039420">
    <property type="entry name" value="WalR-like"/>
</dbReference>
<dbReference type="PROSITE" id="PS50043">
    <property type="entry name" value="HTH_LUXR_2"/>
    <property type="match status" value="1"/>
</dbReference>
<dbReference type="InterPro" id="IPR011006">
    <property type="entry name" value="CheY-like_superfamily"/>
</dbReference>
<dbReference type="CDD" id="cd06170">
    <property type="entry name" value="LuxR_C_like"/>
    <property type="match status" value="1"/>
</dbReference>
<keyword evidence="4" id="KW-0804">Transcription</keyword>
<dbReference type="RefSeq" id="WP_258828163.1">
    <property type="nucleotide sequence ID" value="NZ_JANUHA010000007.1"/>
</dbReference>
<dbReference type="PANTHER" id="PTHR43214:SF24">
    <property type="entry name" value="TRANSCRIPTIONAL REGULATORY PROTEIN NARL-RELATED"/>
    <property type="match status" value="1"/>
</dbReference>
<protein>
    <submittedName>
        <fullName evidence="8">Response regulator transcription factor</fullName>
    </submittedName>
</protein>
<evidence type="ECO:0000313" key="8">
    <source>
        <dbReference type="EMBL" id="MCS0597144.1"/>
    </source>
</evidence>
<dbReference type="SMART" id="SM00421">
    <property type="entry name" value="HTH_LUXR"/>
    <property type="match status" value="1"/>
</dbReference>
<evidence type="ECO:0000259" key="6">
    <source>
        <dbReference type="PROSITE" id="PS50043"/>
    </source>
</evidence>
<dbReference type="PANTHER" id="PTHR43214">
    <property type="entry name" value="TWO-COMPONENT RESPONSE REGULATOR"/>
    <property type="match status" value="1"/>
</dbReference>
<dbReference type="InterPro" id="IPR058245">
    <property type="entry name" value="NreC/VraR/RcsB-like_REC"/>
</dbReference>
<name>A0ABT2ALL8_9BURK</name>
<feature type="domain" description="HTH luxR-type" evidence="6">
    <location>
        <begin position="139"/>
        <end position="204"/>
    </location>
</feature>
<dbReference type="InterPro" id="IPR000792">
    <property type="entry name" value="Tscrpt_reg_LuxR_C"/>
</dbReference>
<evidence type="ECO:0000256" key="4">
    <source>
        <dbReference type="ARBA" id="ARBA00023163"/>
    </source>
</evidence>
<dbReference type="PRINTS" id="PR00038">
    <property type="entry name" value="HTHLUXR"/>
</dbReference>
<comment type="caution">
    <text evidence="8">The sequence shown here is derived from an EMBL/GenBank/DDBJ whole genome shotgun (WGS) entry which is preliminary data.</text>
</comment>
<reference evidence="8 9" key="1">
    <citation type="submission" date="2022-08" db="EMBL/GenBank/DDBJ databases">
        <title>Reclassification of Massilia species as members of the genera Telluria, Duganella, Pseudoduganella, Mokoshia gen. nov. and Zemynaea gen. nov. using orthogonal and non-orthogonal genome-based approaches.</title>
        <authorList>
            <person name="Bowman J.P."/>
        </authorList>
    </citation>
    <scope>NUCLEOTIDE SEQUENCE [LARGE SCALE GENOMIC DNA]</scope>
    <source>
        <strain evidence="8 9">JCM 31661</strain>
    </source>
</reference>
<evidence type="ECO:0000256" key="3">
    <source>
        <dbReference type="ARBA" id="ARBA00023125"/>
    </source>
</evidence>
<dbReference type="Pfam" id="PF00072">
    <property type="entry name" value="Response_reg"/>
    <property type="match status" value="1"/>
</dbReference>
<dbReference type="CDD" id="cd17535">
    <property type="entry name" value="REC_NarL-like"/>
    <property type="match status" value="1"/>
</dbReference>
<keyword evidence="1 5" id="KW-0597">Phosphoprotein</keyword>
<accession>A0ABT2ALL8</accession>
<gene>
    <name evidence="8" type="ORF">NX780_12395</name>
</gene>
<keyword evidence="3" id="KW-0238">DNA-binding</keyword>
<dbReference type="InterPro" id="IPR001789">
    <property type="entry name" value="Sig_transdc_resp-reg_receiver"/>
</dbReference>
<dbReference type="EMBL" id="JANUHA010000007">
    <property type="protein sequence ID" value="MCS0597144.1"/>
    <property type="molecule type" value="Genomic_DNA"/>
</dbReference>
<dbReference type="Gene3D" id="3.40.50.2300">
    <property type="match status" value="1"/>
</dbReference>
<evidence type="ECO:0000256" key="2">
    <source>
        <dbReference type="ARBA" id="ARBA00023015"/>
    </source>
</evidence>
<proteinExistence type="predicted"/>
<dbReference type="Proteomes" id="UP001206572">
    <property type="component" value="Unassembled WGS sequence"/>
</dbReference>
<keyword evidence="2" id="KW-0805">Transcription regulation</keyword>
<dbReference type="SMART" id="SM00448">
    <property type="entry name" value="REC"/>
    <property type="match status" value="1"/>
</dbReference>
<keyword evidence="9" id="KW-1185">Reference proteome</keyword>
<evidence type="ECO:0000313" key="9">
    <source>
        <dbReference type="Proteomes" id="UP001206572"/>
    </source>
</evidence>
<sequence>MIRVALVDDQTLVRSGIRGLLDLTEDIRVVAEAADGIEARRVLAQASVDVLLLDVRMPGSSGIDLLRDSGGPLPPTIMLTTFDDEDALLEAMRLGARGFVLKDISLERLAEGIRAVAGGATLFRPALTERIRESFERSHAAPGNVLTERETEVLALVAAGLSNGEIAAHLGASEGTVKNHVSSILSKLGVRDRVRAVLRGIELALI</sequence>
<evidence type="ECO:0000259" key="7">
    <source>
        <dbReference type="PROSITE" id="PS50110"/>
    </source>
</evidence>
<dbReference type="SUPFAM" id="SSF52172">
    <property type="entry name" value="CheY-like"/>
    <property type="match status" value="1"/>
</dbReference>
<evidence type="ECO:0000256" key="5">
    <source>
        <dbReference type="PROSITE-ProRule" id="PRU00169"/>
    </source>
</evidence>
<evidence type="ECO:0000256" key="1">
    <source>
        <dbReference type="ARBA" id="ARBA00022553"/>
    </source>
</evidence>
<organism evidence="8 9">
    <name type="scientific">Massilia agri</name>
    <dbReference type="NCBI Taxonomy" id="1886785"/>
    <lineage>
        <taxon>Bacteria</taxon>
        <taxon>Pseudomonadati</taxon>
        <taxon>Pseudomonadota</taxon>
        <taxon>Betaproteobacteria</taxon>
        <taxon>Burkholderiales</taxon>
        <taxon>Oxalobacteraceae</taxon>
        <taxon>Telluria group</taxon>
        <taxon>Massilia</taxon>
    </lineage>
</organism>
<dbReference type="InterPro" id="IPR016032">
    <property type="entry name" value="Sig_transdc_resp-reg_C-effctor"/>
</dbReference>
<feature type="modified residue" description="4-aspartylphosphate" evidence="5">
    <location>
        <position position="54"/>
    </location>
</feature>